<dbReference type="EMBL" id="JAEPDI010000014">
    <property type="protein sequence ID" value="MCG7940671.1"/>
    <property type="molecule type" value="Genomic_DNA"/>
</dbReference>
<dbReference type="Pfam" id="PF12974">
    <property type="entry name" value="Phosphonate-bd"/>
    <property type="match status" value="1"/>
</dbReference>
<reference evidence="1" key="1">
    <citation type="journal article" date="2021" name="Proc. Natl. Acad. Sci. U.S.A.">
        <title>Global biogeography of chemosynthetic symbionts reveals both localized and globally distributed symbiont groups. .</title>
        <authorList>
            <person name="Osvatic J.T."/>
            <person name="Wilkins L.G.E."/>
            <person name="Leibrecht L."/>
            <person name="Leray M."/>
            <person name="Zauner S."/>
            <person name="Polzin J."/>
            <person name="Camacho Y."/>
            <person name="Gros O."/>
            <person name="van Gils J.A."/>
            <person name="Eisen J.A."/>
            <person name="Petersen J.M."/>
            <person name="Yuen B."/>
        </authorList>
    </citation>
    <scope>NUCLEOTIDE SEQUENCE</scope>
    <source>
        <strain evidence="1">MAGL173</strain>
    </source>
</reference>
<name>A0A9E4K6K0_9GAMM</name>
<proteinExistence type="predicted"/>
<dbReference type="PANTHER" id="PTHR35841:SF1">
    <property type="entry name" value="PHOSPHONATES-BINDING PERIPLASMIC PROTEIN"/>
    <property type="match status" value="1"/>
</dbReference>
<dbReference type="PANTHER" id="PTHR35841">
    <property type="entry name" value="PHOSPHONATES-BINDING PERIPLASMIC PROTEIN"/>
    <property type="match status" value="1"/>
</dbReference>
<dbReference type="AlphaFoldDB" id="A0A9E4K6K0"/>
<gene>
    <name evidence="1" type="ORF">JAZ04_17695</name>
</gene>
<organism evidence="1 2">
    <name type="scientific">Candidatus Thiodiazotropha lotti</name>
    <dbReference type="NCBI Taxonomy" id="2792787"/>
    <lineage>
        <taxon>Bacteria</taxon>
        <taxon>Pseudomonadati</taxon>
        <taxon>Pseudomonadota</taxon>
        <taxon>Gammaproteobacteria</taxon>
        <taxon>Chromatiales</taxon>
        <taxon>Sedimenticolaceae</taxon>
        <taxon>Candidatus Thiodiazotropha</taxon>
    </lineage>
</organism>
<evidence type="ECO:0000313" key="1">
    <source>
        <dbReference type="EMBL" id="MCG7940671.1"/>
    </source>
</evidence>
<sequence>MLMLISLNLSPAQAYGLASVREIAIFPYLSPQKLVQLYAPLSKALTSQLGHPVRVVSAPDYTSFMERLRQGEYTLVINAAHMARVAQLDYGYLPLLRPQTDLEAVLLVSSQAPYTEISQLRGATAGVPSRTALITQMASQMFQESGLEPGIDIKLIHHPTHSSAAMDVIQGNTQAAVISSRALDQLQDRLAGKLRKLTGSSQISGTLPGRTAPIIYQVSPELDKTSSARLAEIILDFANNSEAGRKFIDQFGYQGLRPTNHDDMQSLDPFLPALRRQQGEVRH</sequence>
<accession>A0A9E4K6K0</accession>
<protein>
    <submittedName>
        <fullName evidence="1">Phosphate/phosphite/phosphonate ABC transporter substrate-binding protein</fullName>
    </submittedName>
</protein>
<dbReference type="SUPFAM" id="SSF53850">
    <property type="entry name" value="Periplasmic binding protein-like II"/>
    <property type="match status" value="1"/>
</dbReference>
<dbReference type="Gene3D" id="3.40.190.10">
    <property type="entry name" value="Periplasmic binding protein-like II"/>
    <property type="match status" value="2"/>
</dbReference>
<dbReference type="Proteomes" id="UP000886687">
    <property type="component" value="Unassembled WGS sequence"/>
</dbReference>
<evidence type="ECO:0000313" key="2">
    <source>
        <dbReference type="Proteomes" id="UP000886687"/>
    </source>
</evidence>
<comment type="caution">
    <text evidence="1">The sequence shown here is derived from an EMBL/GenBank/DDBJ whole genome shotgun (WGS) entry which is preliminary data.</text>
</comment>